<organism evidence="2 3">
    <name type="scientific">Portunus trituberculatus</name>
    <name type="common">Swimming crab</name>
    <name type="synonym">Neptunus trituberculatus</name>
    <dbReference type="NCBI Taxonomy" id="210409"/>
    <lineage>
        <taxon>Eukaryota</taxon>
        <taxon>Metazoa</taxon>
        <taxon>Ecdysozoa</taxon>
        <taxon>Arthropoda</taxon>
        <taxon>Crustacea</taxon>
        <taxon>Multicrustacea</taxon>
        <taxon>Malacostraca</taxon>
        <taxon>Eumalacostraca</taxon>
        <taxon>Eucarida</taxon>
        <taxon>Decapoda</taxon>
        <taxon>Pleocyemata</taxon>
        <taxon>Brachyura</taxon>
        <taxon>Eubrachyura</taxon>
        <taxon>Portunoidea</taxon>
        <taxon>Portunidae</taxon>
        <taxon>Portuninae</taxon>
        <taxon>Portunus</taxon>
    </lineage>
</organism>
<evidence type="ECO:0000313" key="3">
    <source>
        <dbReference type="Proteomes" id="UP000324222"/>
    </source>
</evidence>
<evidence type="ECO:0000256" key="1">
    <source>
        <dbReference type="SAM" id="Phobius"/>
    </source>
</evidence>
<keyword evidence="1" id="KW-0472">Membrane</keyword>
<dbReference type="Proteomes" id="UP000324222">
    <property type="component" value="Unassembled WGS sequence"/>
</dbReference>
<keyword evidence="1" id="KW-0812">Transmembrane</keyword>
<protein>
    <submittedName>
        <fullName evidence="2">Uncharacterized protein</fullName>
    </submittedName>
</protein>
<keyword evidence="3" id="KW-1185">Reference proteome</keyword>
<gene>
    <name evidence="2" type="ORF">E2C01_010751</name>
</gene>
<dbReference type="AlphaFoldDB" id="A0A5B7D9G9"/>
<accession>A0A5B7D9G9</accession>
<feature type="transmembrane region" description="Helical" evidence="1">
    <location>
        <begin position="6"/>
        <end position="27"/>
    </location>
</feature>
<name>A0A5B7D9G9_PORTR</name>
<sequence>MASTDLLTSLLQYSAILANPFFFICLLQRCSTRHSKTRKPSNKFMSINMSLLIHTCQSKHSSPVTLYAYVHPYVSIYYLYQLKCSPLTQSFTSTYTSPSTYRFQVNAPRVNYHISTHSYASLIRQVKRLRPFTPLTNNSSLTRSFSSALKRFRLFTFCQHRYTRHLSAHSSPSTKRNKER</sequence>
<comment type="caution">
    <text evidence="2">The sequence shown here is derived from an EMBL/GenBank/DDBJ whole genome shotgun (WGS) entry which is preliminary data.</text>
</comment>
<proteinExistence type="predicted"/>
<keyword evidence="1" id="KW-1133">Transmembrane helix</keyword>
<evidence type="ECO:0000313" key="2">
    <source>
        <dbReference type="EMBL" id="MPC17882.1"/>
    </source>
</evidence>
<reference evidence="2 3" key="1">
    <citation type="submission" date="2019-05" db="EMBL/GenBank/DDBJ databases">
        <title>Another draft genome of Portunus trituberculatus and its Hox gene families provides insights of decapod evolution.</title>
        <authorList>
            <person name="Jeong J.-H."/>
            <person name="Song I."/>
            <person name="Kim S."/>
            <person name="Choi T."/>
            <person name="Kim D."/>
            <person name="Ryu S."/>
            <person name="Kim W."/>
        </authorList>
    </citation>
    <scope>NUCLEOTIDE SEQUENCE [LARGE SCALE GENOMIC DNA]</scope>
    <source>
        <tissue evidence="2">Muscle</tissue>
    </source>
</reference>
<dbReference type="EMBL" id="VSRR010000628">
    <property type="protein sequence ID" value="MPC17882.1"/>
    <property type="molecule type" value="Genomic_DNA"/>
</dbReference>